<dbReference type="AlphaFoldDB" id="A0AA86R0M0"/>
<comment type="caution">
    <text evidence="1">The sequence shown here is derived from an EMBL/GenBank/DDBJ whole genome shotgun (WGS) entry which is preliminary data.</text>
</comment>
<dbReference type="EMBL" id="CATOUU010001010">
    <property type="protein sequence ID" value="CAI9966862.1"/>
    <property type="molecule type" value="Genomic_DNA"/>
</dbReference>
<evidence type="ECO:0000313" key="1">
    <source>
        <dbReference type="EMBL" id="CAI9966862.1"/>
    </source>
</evidence>
<gene>
    <name evidence="2" type="ORF">HINF_LOCUS29834</name>
    <name evidence="1" type="ORF">HINF_LOCUS54507</name>
</gene>
<dbReference type="Proteomes" id="UP001642409">
    <property type="component" value="Unassembled WGS sequence"/>
</dbReference>
<protein>
    <submittedName>
        <fullName evidence="2">Hypothetical_protein</fullName>
    </submittedName>
</protein>
<accession>A0AA86R0M0</accession>
<organism evidence="1">
    <name type="scientific">Hexamita inflata</name>
    <dbReference type="NCBI Taxonomy" id="28002"/>
    <lineage>
        <taxon>Eukaryota</taxon>
        <taxon>Metamonada</taxon>
        <taxon>Diplomonadida</taxon>
        <taxon>Hexamitidae</taxon>
        <taxon>Hexamitinae</taxon>
        <taxon>Hexamita</taxon>
    </lineage>
</organism>
<dbReference type="EMBL" id="CAXDID020000097">
    <property type="protein sequence ID" value="CAL6024893.1"/>
    <property type="molecule type" value="Genomic_DNA"/>
</dbReference>
<keyword evidence="3" id="KW-1185">Reference proteome</keyword>
<proteinExistence type="predicted"/>
<evidence type="ECO:0000313" key="2">
    <source>
        <dbReference type="EMBL" id="CAL6024893.1"/>
    </source>
</evidence>
<evidence type="ECO:0000313" key="3">
    <source>
        <dbReference type="Proteomes" id="UP001642409"/>
    </source>
</evidence>
<sequence>MNIDIVEKLSIDIYRCYTTTFSPQQATEAYIAKREPANFLDLFAIAKLKYPTEFSGITYRQFADQMERVGFAQTKYGRKHVIANSFFKGKVNVIKKQIYAEASNKVVQITNQLHQNYLNQRKIDLAYVNAQFDDNTDAYDQLTNSTQQQAPQQQQLPDVQQQQQQATVQQLYPQQTQQNQQQVQQQAPQQQLQVHPLANVEKWRETAQYQNQLVQQQQVQQQLVQQQNLIEQDQDPQTQKRKYIKRRGQRIRQLAKPKPNKMTTDILTQYAHMLTHKEQQHNKEDMKNNIE</sequence>
<reference evidence="2 3" key="2">
    <citation type="submission" date="2024-07" db="EMBL/GenBank/DDBJ databases">
        <authorList>
            <person name="Akdeniz Z."/>
        </authorList>
    </citation>
    <scope>NUCLEOTIDE SEQUENCE [LARGE SCALE GENOMIC DNA]</scope>
</reference>
<name>A0AA86R0M0_9EUKA</name>
<reference evidence="1" key="1">
    <citation type="submission" date="2023-06" db="EMBL/GenBank/DDBJ databases">
        <authorList>
            <person name="Kurt Z."/>
        </authorList>
    </citation>
    <scope>NUCLEOTIDE SEQUENCE</scope>
</reference>